<reference evidence="1 2" key="1">
    <citation type="journal article" date="2015" name="Plant Cell">
        <title>Oil accumulation by the oleaginous diatom Fistulifera solaris as revealed by the genome and transcriptome.</title>
        <authorList>
            <person name="Tanaka T."/>
            <person name="Maeda Y."/>
            <person name="Veluchamy A."/>
            <person name="Tanaka M."/>
            <person name="Abida H."/>
            <person name="Marechal E."/>
            <person name="Bowler C."/>
            <person name="Muto M."/>
            <person name="Sunaga Y."/>
            <person name="Tanaka M."/>
            <person name="Yoshino T."/>
            <person name="Taniguchi T."/>
            <person name="Fukuda Y."/>
            <person name="Nemoto M."/>
            <person name="Matsumoto M."/>
            <person name="Wong P.S."/>
            <person name="Aburatani S."/>
            <person name="Fujibuchi W."/>
        </authorList>
    </citation>
    <scope>NUCLEOTIDE SEQUENCE [LARGE SCALE GENOMIC DNA]</scope>
    <source>
        <strain evidence="1 2">JPCC DA0580</strain>
    </source>
</reference>
<comment type="caution">
    <text evidence="1">The sequence shown here is derived from an EMBL/GenBank/DDBJ whole genome shotgun (WGS) entry which is preliminary data.</text>
</comment>
<sequence>MSSFWKSGMEPQQERDAGMRERVAVTAIYAEKIAAGTPVTPSLLRQSNAIEMPMYGMAHADVKASAAGVRGSYSAAQAYAEEAKAHRDALLAKYSSA</sequence>
<name>A0A1Z5KKP8_FISSO</name>
<proteinExistence type="predicted"/>
<evidence type="ECO:0000313" key="2">
    <source>
        <dbReference type="Proteomes" id="UP000198406"/>
    </source>
</evidence>
<accession>A0A1Z5KKP8</accession>
<dbReference type="InParanoid" id="A0A1Z5KKP8"/>
<dbReference type="Proteomes" id="UP000198406">
    <property type="component" value="Unassembled WGS sequence"/>
</dbReference>
<protein>
    <submittedName>
        <fullName evidence="1">Uncharacterized protein</fullName>
    </submittedName>
</protein>
<keyword evidence="2" id="KW-1185">Reference proteome</keyword>
<dbReference type="EMBL" id="BDSP01000251">
    <property type="protein sequence ID" value="GAX26652.1"/>
    <property type="molecule type" value="Genomic_DNA"/>
</dbReference>
<organism evidence="1 2">
    <name type="scientific">Fistulifera solaris</name>
    <name type="common">Oleaginous diatom</name>
    <dbReference type="NCBI Taxonomy" id="1519565"/>
    <lineage>
        <taxon>Eukaryota</taxon>
        <taxon>Sar</taxon>
        <taxon>Stramenopiles</taxon>
        <taxon>Ochrophyta</taxon>
        <taxon>Bacillariophyta</taxon>
        <taxon>Bacillariophyceae</taxon>
        <taxon>Bacillariophycidae</taxon>
        <taxon>Naviculales</taxon>
        <taxon>Naviculaceae</taxon>
        <taxon>Fistulifera</taxon>
    </lineage>
</organism>
<dbReference type="AlphaFoldDB" id="A0A1Z5KKP8"/>
<gene>
    <name evidence="1" type="ORF">FisN_2Hh413</name>
</gene>
<evidence type="ECO:0000313" key="1">
    <source>
        <dbReference type="EMBL" id="GAX26652.1"/>
    </source>
</evidence>